<proteinExistence type="predicted"/>
<dbReference type="OrthoDB" id="8265849at2"/>
<dbReference type="STRING" id="1177755.A7A08_01672"/>
<name>A0A1E2RZH3_9HYPH</name>
<reference evidence="1 2" key="1">
    <citation type="submission" date="2016-07" db="EMBL/GenBank/DDBJ databases">
        <title>Draft genome sequence of Methyloligella halotolerans C2T (VKM B-2706T=CCUG 61687T=DSM 25045T), a halotolerant polyhydroxybutyrate accumulating methylotroph.</title>
        <authorList>
            <person name="Vasilenko O.V."/>
            <person name="Doronina N.V."/>
            <person name="Poroshina M.N."/>
            <person name="Tarlachkov S.V."/>
            <person name="Trotsenko Y.A."/>
        </authorList>
    </citation>
    <scope>NUCLEOTIDE SEQUENCE [LARGE SCALE GENOMIC DNA]</scope>
    <source>
        <strain evidence="1 2">VKM B-2706</strain>
    </source>
</reference>
<accession>A0A1E2RZH3</accession>
<dbReference type="RefSeq" id="WP_069094965.1">
    <property type="nucleotide sequence ID" value="NZ_MASI01000003.1"/>
</dbReference>
<dbReference type="AlphaFoldDB" id="A0A1E2RZH3"/>
<dbReference type="Proteomes" id="UP000095087">
    <property type="component" value="Unassembled WGS sequence"/>
</dbReference>
<organism evidence="1 2">
    <name type="scientific">Methyloligella halotolerans</name>
    <dbReference type="NCBI Taxonomy" id="1177755"/>
    <lineage>
        <taxon>Bacteria</taxon>
        <taxon>Pseudomonadati</taxon>
        <taxon>Pseudomonadota</taxon>
        <taxon>Alphaproteobacteria</taxon>
        <taxon>Hyphomicrobiales</taxon>
        <taxon>Hyphomicrobiaceae</taxon>
        <taxon>Methyloligella</taxon>
    </lineage>
</organism>
<evidence type="ECO:0000313" key="2">
    <source>
        <dbReference type="Proteomes" id="UP000095087"/>
    </source>
</evidence>
<evidence type="ECO:0000313" key="1">
    <source>
        <dbReference type="EMBL" id="ODA67637.1"/>
    </source>
</evidence>
<sequence>MRAYQGLLEEIKTRLEAIEAGLNDELNLPPALRREFLYLQLRFLCECIALGCLIVHGDIGTAPVDKLRKAWSPKRIMDDLERLHSDFYPVPVTIARMGPNRLHITPGEPPFAKADLLSLHAKCGDILHRGTVKKMAPLDRAASETDTQKILAWASSMSLLLNAHGISLFGGQRLLCLLRAVDKQGHAQVSLASEI</sequence>
<keyword evidence="2" id="KW-1185">Reference proteome</keyword>
<comment type="caution">
    <text evidence="1">The sequence shown here is derived from an EMBL/GenBank/DDBJ whole genome shotgun (WGS) entry which is preliminary data.</text>
</comment>
<gene>
    <name evidence="1" type="ORF">A7A08_01672</name>
</gene>
<protein>
    <submittedName>
        <fullName evidence="1">Uncharacterized protein</fullName>
    </submittedName>
</protein>
<dbReference type="EMBL" id="MASI01000003">
    <property type="protein sequence ID" value="ODA67637.1"/>
    <property type="molecule type" value="Genomic_DNA"/>
</dbReference>